<protein>
    <submittedName>
        <fullName evidence="9">Sugar ABC transporter permease</fullName>
    </submittedName>
</protein>
<organism evidence="9 10">
    <name type="scientific">Hungatella hathewayi</name>
    <dbReference type="NCBI Taxonomy" id="154046"/>
    <lineage>
        <taxon>Bacteria</taxon>
        <taxon>Bacillati</taxon>
        <taxon>Bacillota</taxon>
        <taxon>Clostridia</taxon>
        <taxon>Lachnospirales</taxon>
        <taxon>Lachnospiraceae</taxon>
        <taxon>Hungatella</taxon>
    </lineage>
</organism>
<dbReference type="PANTHER" id="PTHR30193">
    <property type="entry name" value="ABC TRANSPORTER PERMEASE PROTEIN"/>
    <property type="match status" value="1"/>
</dbReference>
<feature type="transmembrane region" description="Helical" evidence="7">
    <location>
        <begin position="76"/>
        <end position="97"/>
    </location>
</feature>
<feature type="domain" description="ABC transmembrane type-1" evidence="8">
    <location>
        <begin position="72"/>
        <end position="283"/>
    </location>
</feature>
<keyword evidence="2 7" id="KW-0813">Transport</keyword>
<evidence type="ECO:0000256" key="5">
    <source>
        <dbReference type="ARBA" id="ARBA00022989"/>
    </source>
</evidence>
<dbReference type="InterPro" id="IPR000515">
    <property type="entry name" value="MetI-like"/>
</dbReference>
<comment type="similarity">
    <text evidence="7">Belongs to the binding-protein-dependent transport system permease family.</text>
</comment>
<comment type="caution">
    <text evidence="9">The sequence shown here is derived from an EMBL/GenBank/DDBJ whole genome shotgun (WGS) entry which is preliminary data.</text>
</comment>
<evidence type="ECO:0000256" key="2">
    <source>
        <dbReference type="ARBA" id="ARBA00022448"/>
    </source>
</evidence>
<reference evidence="9 10" key="1">
    <citation type="submission" date="2018-08" db="EMBL/GenBank/DDBJ databases">
        <title>A genome reference for cultivated species of the human gut microbiota.</title>
        <authorList>
            <person name="Zou Y."/>
            <person name="Xue W."/>
            <person name="Luo G."/>
        </authorList>
    </citation>
    <scope>NUCLEOTIDE SEQUENCE [LARGE SCALE GENOMIC DNA]</scope>
    <source>
        <strain evidence="9 10">AF19-13AC</strain>
    </source>
</reference>
<dbReference type="GO" id="GO:0055085">
    <property type="term" value="P:transmembrane transport"/>
    <property type="evidence" value="ECO:0007669"/>
    <property type="project" value="InterPro"/>
</dbReference>
<keyword evidence="6 7" id="KW-0472">Membrane</keyword>
<dbReference type="Gene3D" id="1.10.3720.10">
    <property type="entry name" value="MetI-like"/>
    <property type="match status" value="1"/>
</dbReference>
<dbReference type="EMBL" id="QTJW01000017">
    <property type="protein sequence ID" value="RGD68300.1"/>
    <property type="molecule type" value="Genomic_DNA"/>
</dbReference>
<dbReference type="PROSITE" id="PS50928">
    <property type="entry name" value="ABC_TM1"/>
    <property type="match status" value="1"/>
</dbReference>
<dbReference type="AlphaFoldDB" id="A0A3E3DG94"/>
<dbReference type="SUPFAM" id="SSF161098">
    <property type="entry name" value="MetI-like"/>
    <property type="match status" value="1"/>
</dbReference>
<evidence type="ECO:0000313" key="9">
    <source>
        <dbReference type="EMBL" id="RGD68300.1"/>
    </source>
</evidence>
<feature type="transmembrane region" description="Helical" evidence="7">
    <location>
        <begin position="12"/>
        <end position="39"/>
    </location>
</feature>
<dbReference type="OrthoDB" id="145927at2"/>
<gene>
    <name evidence="9" type="ORF">DWX31_22550</name>
</gene>
<feature type="transmembrane region" description="Helical" evidence="7">
    <location>
        <begin position="216"/>
        <end position="239"/>
    </location>
</feature>
<keyword evidence="4 7" id="KW-0812">Transmembrane</keyword>
<feature type="transmembrane region" description="Helical" evidence="7">
    <location>
        <begin position="161"/>
        <end position="181"/>
    </location>
</feature>
<evidence type="ECO:0000256" key="7">
    <source>
        <dbReference type="RuleBase" id="RU363032"/>
    </source>
</evidence>
<dbReference type="Pfam" id="PF00528">
    <property type="entry name" value="BPD_transp_1"/>
    <property type="match status" value="1"/>
</dbReference>
<keyword evidence="3" id="KW-1003">Cell membrane</keyword>
<dbReference type="Proteomes" id="UP000261023">
    <property type="component" value="Unassembled WGS sequence"/>
</dbReference>
<evidence type="ECO:0000256" key="4">
    <source>
        <dbReference type="ARBA" id="ARBA00022692"/>
    </source>
</evidence>
<feature type="transmembrane region" description="Helical" evidence="7">
    <location>
        <begin position="109"/>
        <end position="130"/>
    </location>
</feature>
<evidence type="ECO:0000256" key="6">
    <source>
        <dbReference type="ARBA" id="ARBA00023136"/>
    </source>
</evidence>
<dbReference type="PANTHER" id="PTHR30193:SF37">
    <property type="entry name" value="INNER MEMBRANE ABC TRANSPORTER PERMEASE PROTEIN YCJO"/>
    <property type="match status" value="1"/>
</dbReference>
<evidence type="ECO:0000313" key="10">
    <source>
        <dbReference type="Proteomes" id="UP000261023"/>
    </source>
</evidence>
<name>A0A3E3DG94_9FIRM</name>
<dbReference type="RefSeq" id="WP_002601198.1">
    <property type="nucleotide sequence ID" value="NZ_CACRUH010000067.1"/>
</dbReference>
<proteinExistence type="inferred from homology"/>
<dbReference type="GO" id="GO:0005886">
    <property type="term" value="C:plasma membrane"/>
    <property type="evidence" value="ECO:0007669"/>
    <property type="project" value="UniProtKB-SubCell"/>
</dbReference>
<sequence length="291" mass="32930">MKSIKRYKREKTILIVSFLAIPLFLLLLFTFYPIAVMLINSFTEWNGLSSPEQFVGFDNYLRIFTTEKYRMVFNNVIYYLAAGMIQQVLALYFATLLSRQLRGGGFFKGVIFFPFIMNTVAVTFIFQMFFEINGGFDSILASIGMAETGLKWIADPKLVKFTLAFIYLWKNIGYSFVIYLGSMQSIPSDYYEAASIDGANSWQSFWAITFPGMKSIIGLLTTFAIVGSVAVFDIPYILTRGTNGTNTFTTTLIETAFQYNLYGVACAMAVLLMIFVAIVMAVKNIVFKEDE</sequence>
<accession>A0A3E3DG94</accession>
<keyword evidence="5 7" id="KW-1133">Transmembrane helix</keyword>
<evidence type="ECO:0000256" key="3">
    <source>
        <dbReference type="ARBA" id="ARBA00022475"/>
    </source>
</evidence>
<comment type="subcellular location">
    <subcellularLocation>
        <location evidence="1 7">Cell membrane</location>
        <topology evidence="1 7">Multi-pass membrane protein</topology>
    </subcellularLocation>
</comment>
<dbReference type="InterPro" id="IPR035906">
    <property type="entry name" value="MetI-like_sf"/>
</dbReference>
<evidence type="ECO:0000259" key="8">
    <source>
        <dbReference type="PROSITE" id="PS50928"/>
    </source>
</evidence>
<dbReference type="InterPro" id="IPR051393">
    <property type="entry name" value="ABC_transporter_permease"/>
</dbReference>
<evidence type="ECO:0000256" key="1">
    <source>
        <dbReference type="ARBA" id="ARBA00004651"/>
    </source>
</evidence>
<dbReference type="CDD" id="cd06261">
    <property type="entry name" value="TM_PBP2"/>
    <property type="match status" value="1"/>
</dbReference>
<feature type="transmembrane region" description="Helical" evidence="7">
    <location>
        <begin position="259"/>
        <end position="282"/>
    </location>
</feature>